<dbReference type="GO" id="GO:0006412">
    <property type="term" value="P:translation"/>
    <property type="evidence" value="ECO:0007669"/>
    <property type="project" value="InterPro"/>
</dbReference>
<dbReference type="InterPro" id="IPR005706">
    <property type="entry name" value="Ribosomal_uS2_bac/mit/plastid"/>
</dbReference>
<dbReference type="EMBL" id="LIAE01007738">
    <property type="protein sequence ID" value="PAV77263.1"/>
    <property type="molecule type" value="Genomic_DNA"/>
</dbReference>
<dbReference type="PRINTS" id="PR00395">
    <property type="entry name" value="RIBOSOMALS2"/>
</dbReference>
<evidence type="ECO:0000313" key="4">
    <source>
        <dbReference type="Proteomes" id="UP000218231"/>
    </source>
</evidence>
<evidence type="ECO:0008006" key="5">
    <source>
        <dbReference type="Google" id="ProtNLM"/>
    </source>
</evidence>
<sequence>MHIFNGMKGVQILSRSGRLCRLGLSRSCATQNANANPEAASSIVVPGTSSVPSKELLQKVTVHPLLLKPYVSEMLNQEDYFKLHRLVRIDEMFEARLHYGHKIGTLNENMKWALYGERLGVCIFDLDITKVYLQRALDFIAHVSYRGGLILFVSTHRDTMFEVEKTAQEVNQYSHVRPWLEGSFTNLKNLLGDTPVRLPDLVIFMTTISSLGKTHPAVIECAKMAIPTVAVVDSNSDPAYHTYLVPANDDSLPSVRYLLRMFKEAMFLRNGSILSYSLGSYIRSVNGARHISGSGGKMAETAEQQPATSQESTANQAAKQEERRPSVEQRELWRASNSPFVKIPQA</sequence>
<dbReference type="OrthoDB" id="2320368at2759"/>
<accession>A0A2A2KTY1</accession>
<keyword evidence="4" id="KW-1185">Reference proteome</keyword>
<reference evidence="3 4" key="1">
    <citation type="journal article" date="2017" name="Curr. Biol.">
        <title>Genome architecture and evolution of a unichromosomal asexual nematode.</title>
        <authorList>
            <person name="Fradin H."/>
            <person name="Zegar C."/>
            <person name="Gutwein M."/>
            <person name="Lucas J."/>
            <person name="Kovtun M."/>
            <person name="Corcoran D."/>
            <person name="Baugh L.R."/>
            <person name="Kiontke K."/>
            <person name="Gunsalus K."/>
            <person name="Fitch D.H."/>
            <person name="Piano F."/>
        </authorList>
    </citation>
    <scope>NUCLEOTIDE SEQUENCE [LARGE SCALE GENOMIC DNA]</scope>
    <source>
        <strain evidence="3">PF1309</strain>
    </source>
</reference>
<dbReference type="SUPFAM" id="SSF52313">
    <property type="entry name" value="Ribosomal protein S2"/>
    <property type="match status" value="1"/>
</dbReference>
<evidence type="ECO:0000313" key="3">
    <source>
        <dbReference type="EMBL" id="PAV77263.1"/>
    </source>
</evidence>
<dbReference type="PANTHER" id="PTHR12534">
    <property type="entry name" value="30S RIBOSOMAL PROTEIN S2 PROKARYOTIC AND ORGANELLAR"/>
    <property type="match status" value="1"/>
</dbReference>
<dbReference type="AlphaFoldDB" id="A0A2A2KTY1"/>
<gene>
    <name evidence="3" type="ORF">WR25_22887</name>
</gene>
<comment type="caution">
    <text evidence="3">The sequence shown here is derived from an EMBL/GenBank/DDBJ whole genome shotgun (WGS) entry which is preliminary data.</text>
</comment>
<dbReference type="Pfam" id="PF00318">
    <property type="entry name" value="Ribosomal_S2"/>
    <property type="match status" value="2"/>
</dbReference>
<dbReference type="GO" id="GO:0005763">
    <property type="term" value="C:mitochondrial small ribosomal subunit"/>
    <property type="evidence" value="ECO:0007669"/>
    <property type="project" value="TreeGrafter"/>
</dbReference>
<dbReference type="PANTHER" id="PTHR12534:SF0">
    <property type="entry name" value="SMALL RIBOSOMAL SUBUNIT PROTEIN US2M"/>
    <property type="match status" value="1"/>
</dbReference>
<name>A0A2A2KTY1_9BILA</name>
<dbReference type="STRING" id="2018661.A0A2A2KTY1"/>
<feature type="compositionally biased region" description="Basic and acidic residues" evidence="2">
    <location>
        <begin position="319"/>
        <end position="333"/>
    </location>
</feature>
<dbReference type="HAMAP" id="MF_00291_B">
    <property type="entry name" value="Ribosomal_uS2_B"/>
    <property type="match status" value="1"/>
</dbReference>
<evidence type="ECO:0000256" key="2">
    <source>
        <dbReference type="SAM" id="MobiDB-lite"/>
    </source>
</evidence>
<feature type="compositionally biased region" description="Polar residues" evidence="2">
    <location>
        <begin position="302"/>
        <end position="318"/>
    </location>
</feature>
<evidence type="ECO:0000256" key="1">
    <source>
        <dbReference type="ARBA" id="ARBA00006242"/>
    </source>
</evidence>
<comment type="similarity">
    <text evidence="1">Belongs to the universal ribosomal protein uS2 family.</text>
</comment>
<organism evidence="3 4">
    <name type="scientific">Diploscapter pachys</name>
    <dbReference type="NCBI Taxonomy" id="2018661"/>
    <lineage>
        <taxon>Eukaryota</taxon>
        <taxon>Metazoa</taxon>
        <taxon>Ecdysozoa</taxon>
        <taxon>Nematoda</taxon>
        <taxon>Chromadorea</taxon>
        <taxon>Rhabditida</taxon>
        <taxon>Rhabditina</taxon>
        <taxon>Rhabditomorpha</taxon>
        <taxon>Rhabditoidea</taxon>
        <taxon>Rhabditidae</taxon>
        <taxon>Diploscapter</taxon>
    </lineage>
</organism>
<proteinExistence type="inferred from homology"/>
<dbReference type="InterPro" id="IPR023591">
    <property type="entry name" value="Ribosomal_uS2_flav_dom_sf"/>
</dbReference>
<dbReference type="Proteomes" id="UP000218231">
    <property type="component" value="Unassembled WGS sequence"/>
</dbReference>
<dbReference type="InterPro" id="IPR001865">
    <property type="entry name" value="Ribosomal_uS2"/>
</dbReference>
<dbReference type="Gene3D" id="3.40.50.10490">
    <property type="entry name" value="Glucose-6-phosphate isomerase like protein, domain 1"/>
    <property type="match status" value="1"/>
</dbReference>
<protein>
    <recommendedName>
        <fullName evidence="5">Ribosomal protein S2</fullName>
    </recommendedName>
</protein>
<feature type="region of interest" description="Disordered" evidence="2">
    <location>
        <begin position="293"/>
        <end position="346"/>
    </location>
</feature>
<dbReference type="GO" id="GO:0003735">
    <property type="term" value="F:structural constituent of ribosome"/>
    <property type="evidence" value="ECO:0007669"/>
    <property type="project" value="InterPro"/>
</dbReference>
<dbReference type="CDD" id="cd01425">
    <property type="entry name" value="RPS2"/>
    <property type="match status" value="1"/>
</dbReference>